<feature type="compositionally biased region" description="Basic and acidic residues" evidence="2">
    <location>
        <begin position="326"/>
        <end position="348"/>
    </location>
</feature>
<dbReference type="PANTHER" id="PTHR32305">
    <property type="match status" value="1"/>
</dbReference>
<dbReference type="InterPro" id="IPR038332">
    <property type="entry name" value="PPE_sf"/>
</dbReference>
<feature type="compositionally biased region" description="Basic and acidic residues" evidence="2">
    <location>
        <begin position="1602"/>
        <end position="1637"/>
    </location>
</feature>
<dbReference type="eggNOG" id="COG3209">
    <property type="taxonomic scope" value="Bacteria"/>
</dbReference>
<dbReference type="Pfam" id="PF25023">
    <property type="entry name" value="TEN_YD-shell"/>
    <property type="match status" value="1"/>
</dbReference>
<feature type="compositionally biased region" description="Basic and acidic residues" evidence="2">
    <location>
        <begin position="1486"/>
        <end position="1495"/>
    </location>
</feature>
<sequence>MGNPLVAEVKDSTKAYTGSSLLESAFDLKSAIESGDWASVALGAVGTALDALSMAMDPFGAILANGVGWLMEHVGPLKEALDALTGNADEIAANAETWKNIATELGEVGADLAGMVSADLQSWTGVAADSYRGRAKDTVTLLDAAKAGCEGASSGVKTAGEVVAAVRALVRDIIAELIGHMISWALQVLFTLGIGLTWVVPQVVNAVAKTASKIANLTKKTVKALQALMPLLKRADDLFADAAKALKKLQPGKGAPSPKPNKLDEGTTPKGSPEGPKGGGEGTTPSGSPPPKHDPPPTAKSDPPPPPKNETTDGPTTPSGSPPPPPKDRGGPTPPPDKRIKDGNKDPGDAVPPKNRKDCGDPIDVATGSMMLTQDDVVFAGILPLTLSRTHLSSYRFGRFFGASWASTVDQRIEVEDDGLHLALADGSLLTYPVPVSEAPVYPAFGQRLPLSKVDDGYVVTTPDGVLLFSGTGDTLPLRAIADGDGHRIFVHYDDNGVPRELAHTAGYRLRIESQDGLITALRLPGAETALQTYRYDERRRLVEITDAAGLPLRFAYDAAGRIVRWEDVNGRWYRYGFDSEGRVVRAQGTDGVLDVDIEYDRENLVTSVTNSLGHVTRYQLDELHRVVAETDPLGNTTRYELDRFGKLLSRTDALGRTTRWETDDEGNVVAVTQPDGARALAEYSGLNRWTSMTGPDGAVWRREYDERGKLVRTTDPTGATTTYGYDVAGNVAVVTDALGGVTLIESNAAGLPVAVTDPLGGVTRYTYDEFGQTTSVTDPLGGVTRTKWDGFGEIAEQIDPDGSVWRWNRTTEGYLDEAVDARGLTVRTEYSQFDLPTAEIGPDGDRLSYVYDTELRLVAVTNEHGLSWRYEYDPAGNLISETDFNGRTTRYGYDAAGQLVLRANGLGQTVAIDHDALGRVVARRAGDDVATFTYDAADRMTSARNAHSEVAIAYDALGRVVAESLNGRVVRSEYDAIGRRVARRTPSGSESFFAYDAANRPVALRTAGRTVRFEYDAAGREVLRRLDGTPVELRQGWDAADRLTSQTVSGGRGVVQHREYGYLRDGLVSSISDLLSGPRSLKVDRAGRVVDIQGQGWRESYGYNLAGAITQAGWPGADPAVGPRHYQGTLMTGAGQTSYLHDSEGRTIARRKAGRDWTYQWNSDDRLTGVVTPDGERWLYHYDALGRRIAKQHLDTQGRILEQIDFTWDGANLAEEIRGGTVIAWDWEPGTDRRPITQIERTAGHDVRFHAIVTDVVGSPSELLDEAGNVAWHLHTSLWGKVLSPPGQAYTPLRFPGQYHDPETGLHYNFKRYYDPDTGRYLSHDPLGLEPASDSLAYVGNPTDMIDPLGLAPTKPQKGTCGKGRAGGGKTKSPGNRVTKPKPAPGPKKPRRPPQSYLDGTHGAKTREQNRLTAKYDNDLKNDGREKVSGDSHESEHPIPYEAIGRGSGGARGASHEQKDLENHAWAYQEAKPAHKSHIGTGMKGDQDLTEGSKDPSAFKNSQAYRDSERNALEGGDPNTAIQLNQLDYAFRDGFKNTNNTLDGKIADDSYHKMIDDAHASGKGLTYSTGPGTSTTTPPLSSHDVKELHMARDTIRDGDWPEEMKRQNRETYEQEVDRIHEETYKKPTKEDWEKLEAGGFGPLDTGKKDPNAMDVD</sequence>
<protein>
    <recommendedName>
        <fullName evidence="7">Type IV secretion protein Rhs</fullName>
    </recommendedName>
</protein>
<evidence type="ECO:0000256" key="2">
    <source>
        <dbReference type="SAM" id="MobiDB-lite"/>
    </source>
</evidence>
<dbReference type="InterPro" id="IPR056823">
    <property type="entry name" value="TEN-like_YD-shell"/>
</dbReference>
<name>A0A193CA55_AMYOR</name>
<keyword evidence="1" id="KW-0677">Repeat</keyword>
<feature type="compositionally biased region" description="Basic and acidic residues" evidence="2">
    <location>
        <begin position="1406"/>
        <end position="1440"/>
    </location>
</feature>
<accession>A0A193CA55</accession>
<evidence type="ECO:0000256" key="1">
    <source>
        <dbReference type="ARBA" id="ARBA00022737"/>
    </source>
</evidence>
<evidence type="ECO:0000259" key="4">
    <source>
        <dbReference type="Pfam" id="PF25023"/>
    </source>
</evidence>
<dbReference type="KEGG" id="aori:SD37_40450"/>
<dbReference type="Gene3D" id="2.180.10.10">
    <property type="entry name" value="RHS repeat-associated core"/>
    <property type="match status" value="4"/>
</dbReference>
<dbReference type="InterPro" id="IPR031325">
    <property type="entry name" value="RHS_repeat"/>
</dbReference>
<reference evidence="5 6" key="1">
    <citation type="journal article" date="2015" name="Genome Announc.">
        <title>Draft Genome Sequence of Norvancomycin-Producing Strain Amycolatopsis orientalis CPCC200066.</title>
        <authorList>
            <person name="Lei X."/>
            <person name="Yuan F."/>
            <person name="Shi Y."/>
            <person name="Li X."/>
            <person name="Wang L."/>
            <person name="Hong B."/>
        </authorList>
    </citation>
    <scope>NUCLEOTIDE SEQUENCE [LARGE SCALE GENOMIC DNA]</scope>
    <source>
        <strain evidence="5 6">B-37</strain>
    </source>
</reference>
<feature type="compositionally biased region" description="Pro residues" evidence="2">
    <location>
        <begin position="296"/>
        <end position="308"/>
    </location>
</feature>
<evidence type="ECO:0000313" key="6">
    <source>
        <dbReference type="Proteomes" id="UP000093695"/>
    </source>
</evidence>
<evidence type="ECO:0000313" key="5">
    <source>
        <dbReference type="EMBL" id="ANN21238.1"/>
    </source>
</evidence>
<dbReference type="InterPro" id="IPR006530">
    <property type="entry name" value="YD"/>
</dbReference>
<feature type="region of interest" description="Disordered" evidence="2">
    <location>
        <begin position="249"/>
        <end position="362"/>
    </location>
</feature>
<feature type="compositionally biased region" description="Basic and acidic residues" evidence="2">
    <location>
        <begin position="1646"/>
        <end position="1657"/>
    </location>
</feature>
<proteinExistence type="predicted"/>
<dbReference type="Gene3D" id="1.20.1260.20">
    <property type="entry name" value="PPE superfamily"/>
    <property type="match status" value="1"/>
</dbReference>
<gene>
    <name evidence="5" type="ORF">SD37_40450</name>
</gene>
<organism evidence="5 6">
    <name type="scientific">Amycolatopsis orientalis</name>
    <name type="common">Nocardia orientalis</name>
    <dbReference type="NCBI Taxonomy" id="31958"/>
    <lineage>
        <taxon>Bacteria</taxon>
        <taxon>Bacillati</taxon>
        <taxon>Actinomycetota</taxon>
        <taxon>Actinomycetes</taxon>
        <taxon>Pseudonocardiales</taxon>
        <taxon>Pseudonocardiaceae</taxon>
        <taxon>Amycolatopsis</taxon>
    </lineage>
</organism>
<feature type="region of interest" description="Disordered" evidence="2">
    <location>
        <begin position="1602"/>
        <end position="1657"/>
    </location>
</feature>
<dbReference type="Proteomes" id="UP000093695">
    <property type="component" value="Chromosome"/>
</dbReference>
<dbReference type="NCBIfam" id="TIGR01643">
    <property type="entry name" value="YD_repeat_2x"/>
    <property type="match status" value="13"/>
</dbReference>
<evidence type="ECO:0008006" key="7">
    <source>
        <dbReference type="Google" id="ProtNLM"/>
    </source>
</evidence>
<dbReference type="InterPro" id="IPR045351">
    <property type="entry name" value="DUF6531"/>
</dbReference>
<dbReference type="NCBIfam" id="TIGR03696">
    <property type="entry name" value="Rhs_assc_core"/>
    <property type="match status" value="1"/>
</dbReference>
<feature type="compositionally biased region" description="Gly residues" evidence="2">
    <location>
        <begin position="1362"/>
        <end position="1371"/>
    </location>
</feature>
<dbReference type="EMBL" id="CP016174">
    <property type="protein sequence ID" value="ANN21238.1"/>
    <property type="molecule type" value="Genomic_DNA"/>
</dbReference>
<feature type="region of interest" description="Disordered" evidence="2">
    <location>
        <begin position="1348"/>
        <end position="1460"/>
    </location>
</feature>
<dbReference type="Pfam" id="PF05593">
    <property type="entry name" value="RHS_repeat"/>
    <property type="match status" value="9"/>
</dbReference>
<dbReference type="STRING" id="31958.SD37_40450"/>
<evidence type="ECO:0000259" key="3">
    <source>
        <dbReference type="Pfam" id="PF20148"/>
    </source>
</evidence>
<dbReference type="InterPro" id="IPR022385">
    <property type="entry name" value="Rhs_assc_core"/>
</dbReference>
<dbReference type="InterPro" id="IPR036689">
    <property type="entry name" value="ESAT-6-like_sf"/>
</dbReference>
<dbReference type="SUPFAM" id="SSF140453">
    <property type="entry name" value="EsxAB dimer-like"/>
    <property type="match status" value="1"/>
</dbReference>
<dbReference type="PANTHER" id="PTHR32305:SF15">
    <property type="entry name" value="PROTEIN RHSA-RELATED"/>
    <property type="match status" value="1"/>
</dbReference>
<feature type="domain" description="Teneurin-like YD-shell" evidence="4">
    <location>
        <begin position="1251"/>
        <end position="1326"/>
    </location>
</feature>
<dbReference type="InterPro" id="IPR050708">
    <property type="entry name" value="T6SS_VgrG/RHS"/>
</dbReference>
<keyword evidence="6" id="KW-1185">Reference proteome</keyword>
<dbReference type="RefSeq" id="WP_044849710.1">
    <property type="nucleotide sequence ID" value="NZ_CP016174.1"/>
</dbReference>
<feature type="region of interest" description="Disordered" evidence="2">
    <location>
        <begin position="1474"/>
        <end position="1505"/>
    </location>
</feature>
<feature type="domain" description="DUF6531" evidence="3">
    <location>
        <begin position="360"/>
        <end position="432"/>
    </location>
</feature>
<dbReference type="Pfam" id="PF20148">
    <property type="entry name" value="DUF6531"/>
    <property type="match status" value="1"/>
</dbReference>